<reference evidence="5 6" key="1">
    <citation type="submission" date="2024-04" db="EMBL/GenBank/DDBJ databases">
        <title>Tritrichomonas musculus Genome.</title>
        <authorList>
            <person name="Alves-Ferreira E."/>
            <person name="Grigg M."/>
            <person name="Lorenzi H."/>
            <person name="Galac M."/>
        </authorList>
    </citation>
    <scope>NUCLEOTIDE SEQUENCE [LARGE SCALE GENOMIC DNA]</scope>
    <source>
        <strain evidence="5 6">EAF2021</strain>
    </source>
</reference>
<proteinExistence type="predicted"/>
<feature type="compositionally biased region" description="Low complexity" evidence="1">
    <location>
        <begin position="32"/>
        <end position="42"/>
    </location>
</feature>
<feature type="domain" description="Myb-like" evidence="2">
    <location>
        <begin position="55"/>
        <end position="113"/>
    </location>
</feature>
<evidence type="ECO:0000259" key="3">
    <source>
        <dbReference type="PROSITE" id="PS51294"/>
    </source>
</evidence>
<evidence type="ECO:0000313" key="6">
    <source>
        <dbReference type="Proteomes" id="UP001470230"/>
    </source>
</evidence>
<dbReference type="EMBL" id="JAPFFF010000420">
    <property type="protein sequence ID" value="KAK8834376.1"/>
    <property type="molecule type" value="Genomic_DNA"/>
</dbReference>
<dbReference type="InterPro" id="IPR001005">
    <property type="entry name" value="SANT/Myb"/>
</dbReference>
<accession>A0ABR2H3S7</accession>
<dbReference type="SMART" id="SM00717">
    <property type="entry name" value="SANT"/>
    <property type="match status" value="2"/>
</dbReference>
<dbReference type="SUPFAM" id="SSF46689">
    <property type="entry name" value="Homeodomain-like"/>
    <property type="match status" value="1"/>
</dbReference>
<sequence>MSICSAPSDINFESIGSLNYNQPDNILNGPTSNSVSNNSLDNDQSKIASEIGTKKKKTPRIRFTPQEDTEIVRLVSIHGDNDWKRISDELSKQAINNIQRTPRQCKDRYVNYLCPGINKGEWTIEEDQIIMFNFMLTVPHFKIMKNLFPGRSEAAIKNRFKHLYKYGLGLLKPKIDSNISSNEDESVNMQNQNFNNGSLSKSACPISDQFLNNFNLNFGPIYSNFCKSAVTNIFNNAPEVLKSIQNNHLRINQRIFSSPSLRTALNNSFRQDKIKDGNMPIFQYQNVSNDISQVESDSEFFDSLHWLELF</sequence>
<feature type="region of interest" description="Disordered" evidence="1">
    <location>
        <begin position="26"/>
        <end position="57"/>
    </location>
</feature>
<dbReference type="PANTHER" id="PTHR45614">
    <property type="entry name" value="MYB PROTEIN-RELATED"/>
    <property type="match status" value="1"/>
</dbReference>
<evidence type="ECO:0000256" key="1">
    <source>
        <dbReference type="SAM" id="MobiDB-lite"/>
    </source>
</evidence>
<keyword evidence="6" id="KW-1185">Reference proteome</keyword>
<dbReference type="Gene3D" id="1.10.10.60">
    <property type="entry name" value="Homeodomain-like"/>
    <property type="match status" value="2"/>
</dbReference>
<comment type="caution">
    <text evidence="5">The sequence shown here is derived from an EMBL/GenBank/DDBJ whole genome shotgun (WGS) entry which is preliminary data.</text>
</comment>
<organism evidence="5 6">
    <name type="scientific">Tritrichomonas musculus</name>
    <dbReference type="NCBI Taxonomy" id="1915356"/>
    <lineage>
        <taxon>Eukaryota</taxon>
        <taxon>Metamonada</taxon>
        <taxon>Parabasalia</taxon>
        <taxon>Tritrichomonadida</taxon>
        <taxon>Tritrichomonadidae</taxon>
        <taxon>Tritrichomonas</taxon>
    </lineage>
</organism>
<dbReference type="EMBL" id="JAPFFF010000043">
    <property type="protein sequence ID" value="KAK8840859.1"/>
    <property type="molecule type" value="Genomic_DNA"/>
</dbReference>
<dbReference type="Pfam" id="PF13921">
    <property type="entry name" value="Myb_DNA-bind_6"/>
    <property type="match status" value="1"/>
</dbReference>
<dbReference type="InterPro" id="IPR017930">
    <property type="entry name" value="Myb_dom"/>
</dbReference>
<dbReference type="InterPro" id="IPR050560">
    <property type="entry name" value="MYB_TF"/>
</dbReference>
<evidence type="ECO:0000259" key="2">
    <source>
        <dbReference type="PROSITE" id="PS50090"/>
    </source>
</evidence>
<feature type="domain" description="HTH myb-type" evidence="3">
    <location>
        <begin position="55"/>
        <end position="117"/>
    </location>
</feature>
<name>A0ABR2H3S7_9EUKA</name>
<dbReference type="PROSITE" id="PS51294">
    <property type="entry name" value="HTH_MYB"/>
    <property type="match status" value="1"/>
</dbReference>
<protein>
    <recommendedName>
        <fullName evidence="7">Myb-like DNA-binding domain containing protein</fullName>
    </recommendedName>
</protein>
<dbReference type="PROSITE" id="PS50090">
    <property type="entry name" value="MYB_LIKE"/>
    <property type="match status" value="1"/>
</dbReference>
<dbReference type="PANTHER" id="PTHR45614:SF253">
    <property type="entry name" value="CHROMOSOME UNDETERMINED SCAFFOLD_38, WHOLE GENOME SHOTGUN SEQUENCE"/>
    <property type="match status" value="1"/>
</dbReference>
<dbReference type="CDD" id="cd00167">
    <property type="entry name" value="SANT"/>
    <property type="match status" value="1"/>
</dbReference>
<evidence type="ECO:0000313" key="5">
    <source>
        <dbReference type="EMBL" id="KAK8840859.1"/>
    </source>
</evidence>
<evidence type="ECO:0000313" key="4">
    <source>
        <dbReference type="EMBL" id="KAK8834376.1"/>
    </source>
</evidence>
<evidence type="ECO:0008006" key="7">
    <source>
        <dbReference type="Google" id="ProtNLM"/>
    </source>
</evidence>
<gene>
    <name evidence="5" type="ORF">M9Y10_027686</name>
    <name evidence="4" type="ORF">M9Y10_031256</name>
</gene>
<dbReference type="Proteomes" id="UP001470230">
    <property type="component" value="Unassembled WGS sequence"/>
</dbReference>
<dbReference type="InterPro" id="IPR009057">
    <property type="entry name" value="Homeodomain-like_sf"/>
</dbReference>